<dbReference type="Proteomes" id="UP000593568">
    <property type="component" value="Unassembled WGS sequence"/>
</dbReference>
<accession>A0A7J9EAJ5</accession>
<dbReference type="EMBL" id="JABEZW010000007">
    <property type="protein sequence ID" value="MBA0770037.1"/>
    <property type="molecule type" value="Genomic_DNA"/>
</dbReference>
<evidence type="ECO:0000313" key="1">
    <source>
        <dbReference type="EMBL" id="MBA0770037.1"/>
    </source>
</evidence>
<evidence type="ECO:0000313" key="2">
    <source>
        <dbReference type="Proteomes" id="UP000593568"/>
    </source>
</evidence>
<dbReference type="AlphaFoldDB" id="A0A7J9EAJ5"/>
<reference evidence="1 2" key="1">
    <citation type="journal article" date="2019" name="Genome Biol. Evol.">
        <title>Insights into the evolution of the New World diploid cottons (Gossypium, subgenus Houzingenia) based on genome sequencing.</title>
        <authorList>
            <person name="Grover C.E."/>
            <person name="Arick M.A. 2nd"/>
            <person name="Thrash A."/>
            <person name="Conover J.L."/>
            <person name="Sanders W.S."/>
            <person name="Peterson D.G."/>
            <person name="Frelichowski J.E."/>
            <person name="Scheffler J.A."/>
            <person name="Scheffler B.E."/>
            <person name="Wendel J.F."/>
        </authorList>
    </citation>
    <scope>NUCLEOTIDE SEQUENCE [LARGE SCALE GENOMIC DNA]</scope>
    <source>
        <strain evidence="1">8</strain>
        <tissue evidence="1">Leaf</tissue>
    </source>
</reference>
<comment type="caution">
    <text evidence="1">The sequence shown here is derived from an EMBL/GenBank/DDBJ whole genome shotgun (WGS) entry which is preliminary data.</text>
</comment>
<protein>
    <submittedName>
        <fullName evidence="1">Uncharacterized protein</fullName>
    </submittedName>
</protein>
<name>A0A7J9EAJ5_9ROSI</name>
<keyword evidence="2" id="KW-1185">Reference proteome</keyword>
<organism evidence="1 2">
    <name type="scientific">Gossypium trilobum</name>
    <dbReference type="NCBI Taxonomy" id="34281"/>
    <lineage>
        <taxon>Eukaryota</taxon>
        <taxon>Viridiplantae</taxon>
        <taxon>Streptophyta</taxon>
        <taxon>Embryophyta</taxon>
        <taxon>Tracheophyta</taxon>
        <taxon>Spermatophyta</taxon>
        <taxon>Magnoliopsida</taxon>
        <taxon>eudicotyledons</taxon>
        <taxon>Gunneridae</taxon>
        <taxon>Pentapetalae</taxon>
        <taxon>rosids</taxon>
        <taxon>malvids</taxon>
        <taxon>Malvales</taxon>
        <taxon>Malvaceae</taxon>
        <taxon>Malvoideae</taxon>
        <taxon>Gossypium</taxon>
    </lineage>
</organism>
<proteinExistence type="predicted"/>
<sequence length="84" mass="9492">MVVDTMTTRTLSWEDLALGNKSDGQKVVDESNPLDKDFALQDEDVKRSIANDIPSIDFAKRIHQLLVQEMTTSVKGNIMRNWGI</sequence>
<gene>
    <name evidence="1" type="ORF">Gotri_018716</name>
</gene>